<dbReference type="Gene3D" id="3.30.1330.40">
    <property type="entry name" value="RutC-like"/>
    <property type="match status" value="1"/>
</dbReference>
<dbReference type="EMBL" id="JAVRRF010000019">
    <property type="protein sequence ID" value="KAK5055691.1"/>
    <property type="molecule type" value="Genomic_DNA"/>
</dbReference>
<name>A0ABR0J3M5_9EURO</name>
<evidence type="ECO:0000313" key="1">
    <source>
        <dbReference type="EMBL" id="KAK5055691.1"/>
    </source>
</evidence>
<dbReference type="Proteomes" id="UP001345691">
    <property type="component" value="Unassembled WGS sequence"/>
</dbReference>
<proteinExistence type="predicted"/>
<sequence>MASVLEQHGFKFVNYPDGEEFADKFHFSHAVIVPPNVRTIVVSGQVGIRADGTVPSDISQEASFALDKVAKALRAAGLGEDALEYVFDVTFYFAGGMETTPFVEVVKKRFKNTRPATVGLEVAKLLHPDLHLEIKAVAFCL</sequence>
<dbReference type="InterPro" id="IPR035959">
    <property type="entry name" value="RutC-like_sf"/>
</dbReference>
<keyword evidence="2" id="KW-1185">Reference proteome</keyword>
<dbReference type="InterPro" id="IPR006175">
    <property type="entry name" value="YjgF/YER057c/UK114"/>
</dbReference>
<evidence type="ECO:0000313" key="2">
    <source>
        <dbReference type="Proteomes" id="UP001345691"/>
    </source>
</evidence>
<gene>
    <name evidence="1" type="ORF">LTR69_008066</name>
</gene>
<reference evidence="1 2" key="1">
    <citation type="submission" date="2023-08" db="EMBL/GenBank/DDBJ databases">
        <title>Black Yeasts Isolated from many extreme environments.</title>
        <authorList>
            <person name="Coleine C."/>
            <person name="Stajich J.E."/>
            <person name="Selbmann L."/>
        </authorList>
    </citation>
    <scope>NUCLEOTIDE SEQUENCE [LARGE SCALE GENOMIC DNA]</scope>
    <source>
        <strain evidence="1 2">CCFEE 6328</strain>
    </source>
</reference>
<organism evidence="1 2">
    <name type="scientific">Exophiala sideris</name>
    <dbReference type="NCBI Taxonomy" id="1016849"/>
    <lineage>
        <taxon>Eukaryota</taxon>
        <taxon>Fungi</taxon>
        <taxon>Dikarya</taxon>
        <taxon>Ascomycota</taxon>
        <taxon>Pezizomycotina</taxon>
        <taxon>Eurotiomycetes</taxon>
        <taxon>Chaetothyriomycetidae</taxon>
        <taxon>Chaetothyriales</taxon>
        <taxon>Herpotrichiellaceae</taxon>
        <taxon>Exophiala</taxon>
    </lineage>
</organism>
<dbReference type="PANTHER" id="PTHR43857:SF1">
    <property type="entry name" value="YJGH FAMILY PROTEIN"/>
    <property type="match status" value="1"/>
</dbReference>
<comment type="caution">
    <text evidence="1">The sequence shown here is derived from an EMBL/GenBank/DDBJ whole genome shotgun (WGS) entry which is preliminary data.</text>
</comment>
<dbReference type="SUPFAM" id="SSF55298">
    <property type="entry name" value="YjgF-like"/>
    <property type="match status" value="1"/>
</dbReference>
<dbReference type="PANTHER" id="PTHR43857">
    <property type="entry name" value="BLR7761 PROTEIN"/>
    <property type="match status" value="1"/>
</dbReference>
<protein>
    <submittedName>
        <fullName evidence="1">Uncharacterized protein</fullName>
    </submittedName>
</protein>
<dbReference type="Pfam" id="PF01042">
    <property type="entry name" value="Ribonuc_L-PSP"/>
    <property type="match status" value="1"/>
</dbReference>
<accession>A0ABR0J3M5</accession>